<evidence type="ECO:0000313" key="2">
    <source>
        <dbReference type="EMBL" id="CAL1533457.1"/>
    </source>
</evidence>
<keyword evidence="1" id="KW-0812">Transmembrane</keyword>
<dbReference type="Proteomes" id="UP001497497">
    <property type="component" value="Unassembled WGS sequence"/>
</dbReference>
<dbReference type="SUPFAM" id="SSF51197">
    <property type="entry name" value="Clavaminate synthase-like"/>
    <property type="match status" value="1"/>
</dbReference>
<organism evidence="2 3">
    <name type="scientific">Lymnaea stagnalis</name>
    <name type="common">Great pond snail</name>
    <name type="synonym">Helix stagnalis</name>
    <dbReference type="NCBI Taxonomy" id="6523"/>
    <lineage>
        <taxon>Eukaryota</taxon>
        <taxon>Metazoa</taxon>
        <taxon>Spiralia</taxon>
        <taxon>Lophotrochozoa</taxon>
        <taxon>Mollusca</taxon>
        <taxon>Gastropoda</taxon>
        <taxon>Heterobranchia</taxon>
        <taxon>Euthyneura</taxon>
        <taxon>Panpulmonata</taxon>
        <taxon>Hygrophila</taxon>
        <taxon>Lymnaeoidea</taxon>
        <taxon>Lymnaeidae</taxon>
        <taxon>Lymnaea</taxon>
    </lineage>
</organism>
<evidence type="ECO:0008006" key="4">
    <source>
        <dbReference type="Google" id="ProtNLM"/>
    </source>
</evidence>
<name>A0AAV2HJ00_LYMST</name>
<reference evidence="2 3" key="1">
    <citation type="submission" date="2024-04" db="EMBL/GenBank/DDBJ databases">
        <authorList>
            <consortium name="Genoscope - CEA"/>
            <person name="William W."/>
        </authorList>
    </citation>
    <scope>NUCLEOTIDE SEQUENCE [LARGE SCALE GENOMIC DNA]</scope>
</reference>
<sequence length="275" mass="31161">MQQSTTECQTVRQKFLELIDRGRILGLSDEEICNSFENAGKSKSPSEQHPGVSRRYRLKVKQKLFSIKTLTCVIVGFLACRVYRATQGKSLTQLIYGSRCIYPANILLAMVGPLNSCDNCKDLTDVPTYLGEITVKELFARYAVTDVPVIMRGAAKNWSALTTFSYQYLKQLYEGRNSPLLNDIADCQFHKYSDFQSLPDLLNMSSERAAFKDGESWWYTGWTVCDPYVDAQLRRHFEIPRCVKALDSQKHMLWVFIGSAGQASPTHLDAVKLPS</sequence>
<feature type="transmembrane region" description="Helical" evidence="1">
    <location>
        <begin position="64"/>
        <end position="84"/>
    </location>
</feature>
<keyword evidence="1" id="KW-1133">Transmembrane helix</keyword>
<dbReference type="Gene3D" id="2.60.120.650">
    <property type="entry name" value="Cupin"/>
    <property type="match status" value="1"/>
</dbReference>
<proteinExistence type="predicted"/>
<evidence type="ECO:0000313" key="3">
    <source>
        <dbReference type="Proteomes" id="UP001497497"/>
    </source>
</evidence>
<evidence type="ECO:0000256" key="1">
    <source>
        <dbReference type="SAM" id="Phobius"/>
    </source>
</evidence>
<protein>
    <recommendedName>
        <fullName evidence="4">Cupin-like domain-containing protein</fullName>
    </recommendedName>
</protein>
<accession>A0AAV2HJ00</accession>
<comment type="caution">
    <text evidence="2">The sequence shown here is derived from an EMBL/GenBank/DDBJ whole genome shotgun (WGS) entry which is preliminary data.</text>
</comment>
<dbReference type="EMBL" id="CAXITT010000143">
    <property type="protein sequence ID" value="CAL1533457.1"/>
    <property type="molecule type" value="Genomic_DNA"/>
</dbReference>
<feature type="non-terminal residue" evidence="2">
    <location>
        <position position="275"/>
    </location>
</feature>
<gene>
    <name evidence="2" type="ORF">GSLYS_00007422001</name>
</gene>
<keyword evidence="1" id="KW-0472">Membrane</keyword>
<dbReference type="AlphaFoldDB" id="A0AAV2HJ00"/>
<keyword evidence="3" id="KW-1185">Reference proteome</keyword>